<organism evidence="3 4">
    <name type="scientific">Tomitella cavernea</name>
    <dbReference type="NCBI Taxonomy" id="1387982"/>
    <lineage>
        <taxon>Bacteria</taxon>
        <taxon>Bacillati</taxon>
        <taxon>Actinomycetota</taxon>
        <taxon>Actinomycetes</taxon>
        <taxon>Mycobacteriales</taxon>
        <taxon>Tomitella</taxon>
    </lineage>
</organism>
<accession>A0ABP9C682</accession>
<evidence type="ECO:0000259" key="2">
    <source>
        <dbReference type="Pfam" id="PF01243"/>
    </source>
</evidence>
<feature type="region of interest" description="Disordered" evidence="1">
    <location>
        <begin position="1"/>
        <end position="21"/>
    </location>
</feature>
<dbReference type="Pfam" id="PF01243">
    <property type="entry name" value="PNPOx_N"/>
    <property type="match status" value="1"/>
</dbReference>
<dbReference type="InterPro" id="IPR012349">
    <property type="entry name" value="Split_barrel_FMN-bd"/>
</dbReference>
<gene>
    <name evidence="3" type="ORF">GCM10023353_03390</name>
</gene>
<dbReference type="InterPro" id="IPR024029">
    <property type="entry name" value="Pyridox_Oxase_FMN-dep"/>
</dbReference>
<protein>
    <submittedName>
        <fullName evidence="3">Pyridoxamine 5'-phosphate oxidase family protein</fullName>
    </submittedName>
</protein>
<dbReference type="EMBL" id="BAABKQ010000001">
    <property type="protein sequence ID" value="GAA4804216.1"/>
    <property type="molecule type" value="Genomic_DNA"/>
</dbReference>
<feature type="region of interest" description="Disordered" evidence="1">
    <location>
        <begin position="200"/>
        <end position="221"/>
    </location>
</feature>
<dbReference type="SUPFAM" id="SSF50475">
    <property type="entry name" value="FMN-binding split barrel"/>
    <property type="match status" value="1"/>
</dbReference>
<dbReference type="NCBIfam" id="TIGR04025">
    <property type="entry name" value="PPOX_FMN_DR2398"/>
    <property type="match status" value="1"/>
</dbReference>
<evidence type="ECO:0000313" key="3">
    <source>
        <dbReference type="EMBL" id="GAA4804216.1"/>
    </source>
</evidence>
<reference evidence="4" key="1">
    <citation type="journal article" date="2019" name="Int. J. Syst. Evol. Microbiol.">
        <title>The Global Catalogue of Microorganisms (GCM) 10K type strain sequencing project: providing services to taxonomists for standard genome sequencing and annotation.</title>
        <authorList>
            <consortium name="The Broad Institute Genomics Platform"/>
            <consortium name="The Broad Institute Genome Sequencing Center for Infectious Disease"/>
            <person name="Wu L."/>
            <person name="Ma J."/>
        </authorList>
    </citation>
    <scope>NUCLEOTIDE SEQUENCE [LARGE SCALE GENOMIC DNA]</scope>
    <source>
        <strain evidence="4">JCM 18542</strain>
    </source>
</reference>
<dbReference type="PANTHER" id="PTHR42815">
    <property type="entry name" value="FAD-BINDING, PUTATIVE (AFU_ORTHOLOGUE AFUA_6G07600)-RELATED"/>
    <property type="match status" value="1"/>
</dbReference>
<keyword evidence="4" id="KW-1185">Reference proteome</keyword>
<dbReference type="InterPro" id="IPR011576">
    <property type="entry name" value="Pyridox_Oxase_N"/>
</dbReference>
<feature type="domain" description="Pyridoxamine 5'-phosphate oxidase N-terminal" evidence="2">
    <location>
        <begin position="49"/>
        <end position="168"/>
    </location>
</feature>
<dbReference type="RefSeq" id="WP_200174486.1">
    <property type="nucleotide sequence ID" value="NZ_BAABKQ010000001.1"/>
</dbReference>
<comment type="caution">
    <text evidence="3">The sequence shown here is derived from an EMBL/GenBank/DDBJ whole genome shotgun (WGS) entry which is preliminary data.</text>
</comment>
<feature type="compositionally biased region" description="Low complexity" evidence="1">
    <location>
        <begin position="1"/>
        <end position="12"/>
    </location>
</feature>
<evidence type="ECO:0000256" key="1">
    <source>
        <dbReference type="SAM" id="MobiDB-lite"/>
    </source>
</evidence>
<dbReference type="PANTHER" id="PTHR42815:SF2">
    <property type="entry name" value="FAD-BINDING, PUTATIVE (AFU_ORTHOLOGUE AFUA_6G07600)-RELATED"/>
    <property type="match status" value="1"/>
</dbReference>
<evidence type="ECO:0000313" key="4">
    <source>
        <dbReference type="Proteomes" id="UP001500839"/>
    </source>
</evidence>
<dbReference type="Gene3D" id="2.30.110.10">
    <property type="entry name" value="Electron Transport, Fmn-binding Protein, Chain A"/>
    <property type="match status" value="1"/>
</dbReference>
<dbReference type="Proteomes" id="UP001500839">
    <property type="component" value="Unassembled WGS sequence"/>
</dbReference>
<name>A0ABP9C682_9ACTN</name>
<proteinExistence type="predicted"/>
<sequence>MQTTTGTTAAAAPRGADAHRVTTPDRLEEVLGGPPHPDILAKCTPHTTPLVREFIRHARFFVLATADAEGRCDSSPRGDITSVVRMPDAHTLMLPDRPGNRRGDSYRNILANPHVGILFIVPGLEEVVRVNGTATLTTDPDVCADMTLGGRPAQLALIVHIDEVFTHCARAMLRGKLWRPDTWVAHGEVPALREMIHEQLDRPVPTDAPPARAEGYRDHLY</sequence>